<evidence type="ECO:0000256" key="2">
    <source>
        <dbReference type="ARBA" id="ARBA00023125"/>
    </source>
</evidence>
<dbReference type="PANTHER" id="PTHR46796">
    <property type="entry name" value="HTH-TYPE TRANSCRIPTIONAL ACTIVATOR RHAS-RELATED"/>
    <property type="match status" value="1"/>
</dbReference>
<dbReference type="PROSITE" id="PS00041">
    <property type="entry name" value="HTH_ARAC_FAMILY_1"/>
    <property type="match status" value="1"/>
</dbReference>
<dbReference type="InterPro" id="IPR035418">
    <property type="entry name" value="AraC-bd_2"/>
</dbReference>
<dbReference type="InterPro" id="IPR050204">
    <property type="entry name" value="AraC_XylS_family_regulators"/>
</dbReference>
<comment type="caution">
    <text evidence="5">The sequence shown here is derived from an EMBL/GenBank/DDBJ whole genome shotgun (WGS) entry which is preliminary data.</text>
</comment>
<dbReference type="PROSITE" id="PS01124">
    <property type="entry name" value="HTH_ARAC_FAMILY_2"/>
    <property type="match status" value="1"/>
</dbReference>
<keyword evidence="3" id="KW-0804">Transcription</keyword>
<dbReference type="PANTHER" id="PTHR46796:SF6">
    <property type="entry name" value="ARAC SUBFAMILY"/>
    <property type="match status" value="1"/>
</dbReference>
<dbReference type="EMBL" id="VWXF01000003">
    <property type="protein sequence ID" value="NIF21752.1"/>
    <property type="molecule type" value="Genomic_DNA"/>
</dbReference>
<dbReference type="Pfam" id="PF14525">
    <property type="entry name" value="AraC_binding_2"/>
    <property type="match status" value="1"/>
</dbReference>
<feature type="domain" description="HTH araC/xylS-type" evidence="4">
    <location>
        <begin position="209"/>
        <end position="310"/>
    </location>
</feature>
<dbReference type="PRINTS" id="PR00032">
    <property type="entry name" value="HTHARAC"/>
</dbReference>
<dbReference type="InterPro" id="IPR018062">
    <property type="entry name" value="HTH_AraC-typ_CS"/>
</dbReference>
<keyword evidence="2" id="KW-0238">DNA-binding</keyword>
<dbReference type="InterPro" id="IPR009057">
    <property type="entry name" value="Homeodomain-like_sf"/>
</dbReference>
<dbReference type="Proteomes" id="UP001515683">
    <property type="component" value="Unassembled WGS sequence"/>
</dbReference>
<proteinExistence type="predicted"/>
<dbReference type="NCBIfam" id="NF007243">
    <property type="entry name" value="PRK09685.1"/>
    <property type="match status" value="1"/>
</dbReference>
<dbReference type="InterPro" id="IPR020449">
    <property type="entry name" value="Tscrpt_reg_AraC-type_HTH"/>
</dbReference>
<evidence type="ECO:0000259" key="4">
    <source>
        <dbReference type="PROSITE" id="PS01124"/>
    </source>
</evidence>
<dbReference type="RefSeq" id="WP_167013941.1">
    <property type="nucleotide sequence ID" value="NZ_VWXF01000003.1"/>
</dbReference>
<protein>
    <submittedName>
        <fullName evidence="5">Transcriptional regulator FeaR</fullName>
    </submittedName>
</protein>
<dbReference type="SUPFAM" id="SSF46689">
    <property type="entry name" value="Homeodomain-like"/>
    <property type="match status" value="1"/>
</dbReference>
<dbReference type="Pfam" id="PF12833">
    <property type="entry name" value="HTH_18"/>
    <property type="match status" value="1"/>
</dbReference>
<dbReference type="SMART" id="SM00342">
    <property type="entry name" value="HTH_ARAC"/>
    <property type="match status" value="1"/>
</dbReference>
<name>A0ABX0RBL7_9GAMM</name>
<dbReference type="Gene3D" id="1.10.10.60">
    <property type="entry name" value="Homeodomain-like"/>
    <property type="match status" value="1"/>
</dbReference>
<gene>
    <name evidence="5" type="primary">feaR</name>
    <name evidence="5" type="ORF">F3J40_09110</name>
</gene>
<evidence type="ECO:0000256" key="3">
    <source>
        <dbReference type="ARBA" id="ARBA00023163"/>
    </source>
</evidence>
<organism evidence="5 6">
    <name type="scientific">Candidatus Pantoea multigeneris</name>
    <dbReference type="NCBI Taxonomy" id="2608357"/>
    <lineage>
        <taxon>Bacteria</taxon>
        <taxon>Pseudomonadati</taxon>
        <taxon>Pseudomonadota</taxon>
        <taxon>Gammaproteobacteria</taxon>
        <taxon>Enterobacterales</taxon>
        <taxon>Erwiniaceae</taxon>
        <taxon>Pantoea</taxon>
    </lineage>
</organism>
<keyword evidence="6" id="KW-1185">Reference proteome</keyword>
<sequence>MLPATCHTTDVMAWNSALRQVCGTFHAQPAHAHSLFIGDIVYRELAGIGFTLIRTNAGRIAGSPAHDNAHCFLVYQVQGESWIEQGDTKCHLGQGELLLLDTINACEIVPEGLITHASIHLPRAELQQLLNHSGSLFRKLSCQTLSGRMLRDLIRQSCHDYLHEFGEQQGAQESLQQVLLTLVAASWQQSPHDDPAALPSSASTQQRWQCMQAFTDANLNNPQLSPDLIARHFSVSRRQVQRLFSLHGSTPAKYIQQERMKRIASSLRDPAFHDKNITELAFMWGFSDATWFSHAFKRAYGVSPSLWRRG</sequence>
<evidence type="ECO:0000313" key="5">
    <source>
        <dbReference type="EMBL" id="NIF21752.1"/>
    </source>
</evidence>
<evidence type="ECO:0000313" key="6">
    <source>
        <dbReference type="Proteomes" id="UP001515683"/>
    </source>
</evidence>
<evidence type="ECO:0000256" key="1">
    <source>
        <dbReference type="ARBA" id="ARBA00023015"/>
    </source>
</evidence>
<reference evidence="5 6" key="1">
    <citation type="journal article" date="2019" name="bioRxiv">
        <title>Bacteria contribute to plant secondary compound degradation in a generalist herbivore system.</title>
        <authorList>
            <person name="Francoeur C.B."/>
            <person name="Khadempour L."/>
            <person name="Moreira-Soto R.D."/>
            <person name="Gotting K."/>
            <person name="Book A.J."/>
            <person name="Pinto-Tomas A.A."/>
            <person name="Keefover-Ring K."/>
            <person name="Currie C.R."/>
        </authorList>
    </citation>
    <scope>NUCLEOTIDE SEQUENCE [LARGE SCALE GENOMIC DNA]</scope>
    <source>
        <strain evidence="5">Acro-835</strain>
    </source>
</reference>
<accession>A0ABX0RBL7</accession>
<dbReference type="InterPro" id="IPR018060">
    <property type="entry name" value="HTH_AraC"/>
</dbReference>
<keyword evidence="1" id="KW-0805">Transcription regulation</keyword>